<dbReference type="GO" id="GO:0016747">
    <property type="term" value="F:acyltransferase activity, transferring groups other than amino-acyl groups"/>
    <property type="evidence" value="ECO:0007669"/>
    <property type="project" value="InterPro"/>
</dbReference>
<dbReference type="Pfam" id="PF00583">
    <property type="entry name" value="Acetyltransf_1"/>
    <property type="match status" value="1"/>
</dbReference>
<organism evidence="2">
    <name type="scientific">marine sediment metagenome</name>
    <dbReference type="NCBI Taxonomy" id="412755"/>
    <lineage>
        <taxon>unclassified sequences</taxon>
        <taxon>metagenomes</taxon>
        <taxon>ecological metagenomes</taxon>
    </lineage>
</organism>
<dbReference type="AlphaFoldDB" id="X1EFH2"/>
<dbReference type="InterPro" id="IPR000182">
    <property type="entry name" value="GNAT_dom"/>
</dbReference>
<dbReference type="InterPro" id="IPR016181">
    <property type="entry name" value="Acyl_CoA_acyltransferase"/>
</dbReference>
<dbReference type="SUPFAM" id="SSF55729">
    <property type="entry name" value="Acyl-CoA N-acyltransferases (Nat)"/>
    <property type="match status" value="1"/>
</dbReference>
<feature type="domain" description="N-acetyltransferase" evidence="1">
    <location>
        <begin position="1"/>
        <end position="113"/>
    </location>
</feature>
<feature type="non-terminal residue" evidence="2">
    <location>
        <position position="1"/>
    </location>
</feature>
<name>X1EFH2_9ZZZZ</name>
<evidence type="ECO:0000259" key="1">
    <source>
        <dbReference type="PROSITE" id="PS51186"/>
    </source>
</evidence>
<proteinExistence type="predicted"/>
<dbReference type="PROSITE" id="PS51186">
    <property type="entry name" value="GNAT"/>
    <property type="match status" value="1"/>
</dbReference>
<dbReference type="Gene3D" id="3.40.630.30">
    <property type="match status" value="1"/>
</dbReference>
<dbReference type="EMBL" id="BART01034757">
    <property type="protein sequence ID" value="GAH07418.1"/>
    <property type="molecule type" value="Genomic_DNA"/>
</dbReference>
<gene>
    <name evidence="2" type="ORF">S01H4_59301</name>
</gene>
<protein>
    <recommendedName>
        <fullName evidence="1">N-acetyltransferase domain-containing protein</fullName>
    </recommendedName>
</protein>
<sequence>YYKFIQNSLDGSFGDGLILDIGFGGETKGLFVLGTKGNLGREILIGVKKSYRGKGVGRRLFERSLNYWRDKGIKEIRTAVSVKNLDSLNFHINMGYRISKIDNVYHLWIEKQI</sequence>
<evidence type="ECO:0000313" key="2">
    <source>
        <dbReference type="EMBL" id="GAH07418.1"/>
    </source>
</evidence>
<dbReference type="CDD" id="cd04301">
    <property type="entry name" value="NAT_SF"/>
    <property type="match status" value="1"/>
</dbReference>
<reference evidence="2" key="1">
    <citation type="journal article" date="2014" name="Front. Microbiol.">
        <title>High frequency of phylogenetically diverse reductive dehalogenase-homologous genes in deep subseafloor sedimentary metagenomes.</title>
        <authorList>
            <person name="Kawai M."/>
            <person name="Futagami T."/>
            <person name="Toyoda A."/>
            <person name="Takaki Y."/>
            <person name="Nishi S."/>
            <person name="Hori S."/>
            <person name="Arai W."/>
            <person name="Tsubouchi T."/>
            <person name="Morono Y."/>
            <person name="Uchiyama I."/>
            <person name="Ito T."/>
            <person name="Fujiyama A."/>
            <person name="Inagaki F."/>
            <person name="Takami H."/>
        </authorList>
    </citation>
    <scope>NUCLEOTIDE SEQUENCE</scope>
    <source>
        <strain evidence="2">Expedition CK06-06</strain>
    </source>
</reference>
<accession>X1EFH2</accession>
<comment type="caution">
    <text evidence="2">The sequence shown here is derived from an EMBL/GenBank/DDBJ whole genome shotgun (WGS) entry which is preliminary data.</text>
</comment>